<dbReference type="InterPro" id="IPR036165">
    <property type="entry name" value="YefM-like_sf"/>
</dbReference>
<reference evidence="3 4" key="1">
    <citation type="journal article" date="2016" name="Nat. Commun.">
        <title>Thousands of microbial genomes shed light on interconnected biogeochemical processes in an aquifer system.</title>
        <authorList>
            <person name="Anantharaman K."/>
            <person name="Brown C.T."/>
            <person name="Hug L.A."/>
            <person name="Sharon I."/>
            <person name="Castelle C.J."/>
            <person name="Probst A.J."/>
            <person name="Thomas B.C."/>
            <person name="Singh A."/>
            <person name="Wilkins M.J."/>
            <person name="Karaoz U."/>
            <person name="Brodie E.L."/>
            <person name="Williams K.H."/>
            <person name="Hubbard S.S."/>
            <person name="Banfield J.F."/>
        </authorList>
    </citation>
    <scope>NUCLEOTIDE SEQUENCE [LARGE SCALE GENOMIC DNA]</scope>
</reference>
<evidence type="ECO:0000256" key="2">
    <source>
        <dbReference type="RuleBase" id="RU362080"/>
    </source>
</evidence>
<sequence>MQPTQTVTIKELRDNLAQLIEEVAIAGKQIEITKFGKKKAVLVPVAKGKRANKKYVDFSKLPAFGMWKDRKDIQDSAKWVSDLRRRESTRSYER</sequence>
<evidence type="ECO:0000256" key="1">
    <source>
        <dbReference type="ARBA" id="ARBA00009981"/>
    </source>
</evidence>
<dbReference type="Pfam" id="PF02604">
    <property type="entry name" value="PhdYeFM_antitox"/>
    <property type="match status" value="1"/>
</dbReference>
<organism evidence="3 4">
    <name type="scientific">Candidatus Gottesmanbacteria bacterium RBG_16_37_8</name>
    <dbReference type="NCBI Taxonomy" id="1798371"/>
    <lineage>
        <taxon>Bacteria</taxon>
        <taxon>Candidatus Gottesmaniibacteriota</taxon>
    </lineage>
</organism>
<dbReference type="SUPFAM" id="SSF143120">
    <property type="entry name" value="YefM-like"/>
    <property type="match status" value="1"/>
</dbReference>
<name>A0A1F5YTY1_9BACT</name>
<comment type="function">
    <text evidence="2">Antitoxin component of a type II toxin-antitoxin (TA) system.</text>
</comment>
<dbReference type="AlphaFoldDB" id="A0A1F5YTY1"/>
<comment type="caution">
    <text evidence="3">The sequence shown here is derived from an EMBL/GenBank/DDBJ whole genome shotgun (WGS) entry which is preliminary data.</text>
</comment>
<dbReference type="InterPro" id="IPR006442">
    <property type="entry name" value="Antitoxin_Phd/YefM"/>
</dbReference>
<dbReference type="STRING" id="1798371.A2W14_03855"/>
<gene>
    <name evidence="3" type="ORF">A2W14_03855</name>
</gene>
<comment type="similarity">
    <text evidence="1 2">Belongs to the phD/YefM antitoxin family.</text>
</comment>
<dbReference type="NCBIfam" id="TIGR01552">
    <property type="entry name" value="phd_fam"/>
    <property type="match status" value="1"/>
</dbReference>
<evidence type="ECO:0000313" key="3">
    <source>
        <dbReference type="EMBL" id="OGG03629.1"/>
    </source>
</evidence>
<evidence type="ECO:0000313" key="4">
    <source>
        <dbReference type="Proteomes" id="UP000176665"/>
    </source>
</evidence>
<proteinExistence type="inferred from homology"/>
<dbReference type="EMBL" id="MFJA01000021">
    <property type="protein sequence ID" value="OGG03629.1"/>
    <property type="molecule type" value="Genomic_DNA"/>
</dbReference>
<accession>A0A1F5YTY1</accession>
<dbReference type="Proteomes" id="UP000176665">
    <property type="component" value="Unassembled WGS sequence"/>
</dbReference>
<protein>
    <recommendedName>
        <fullName evidence="2">Antitoxin</fullName>
    </recommendedName>
</protein>
<dbReference type="Gene3D" id="3.40.1620.10">
    <property type="entry name" value="YefM-like domain"/>
    <property type="match status" value="1"/>
</dbReference>